<dbReference type="RefSeq" id="WP_136502068.1">
    <property type="nucleotide sequence ID" value="NZ_SSUX01000011.1"/>
</dbReference>
<organism evidence="1 2">
    <name type="scientific">Aeromonas veronii</name>
    <dbReference type="NCBI Taxonomy" id="654"/>
    <lineage>
        <taxon>Bacteria</taxon>
        <taxon>Pseudomonadati</taxon>
        <taxon>Pseudomonadota</taxon>
        <taxon>Gammaproteobacteria</taxon>
        <taxon>Aeromonadales</taxon>
        <taxon>Aeromonadaceae</taxon>
        <taxon>Aeromonas</taxon>
    </lineage>
</organism>
<protein>
    <submittedName>
        <fullName evidence="1">Uncharacterized protein</fullName>
    </submittedName>
</protein>
<dbReference type="EMBL" id="SSUX01000011">
    <property type="protein sequence ID" value="THJ43629.1"/>
    <property type="molecule type" value="Genomic_DNA"/>
</dbReference>
<gene>
    <name evidence="1" type="ORF">E8Q35_15085</name>
</gene>
<evidence type="ECO:0000313" key="1">
    <source>
        <dbReference type="EMBL" id="THJ43629.1"/>
    </source>
</evidence>
<name>A0A4S5CDR3_AERVE</name>
<reference evidence="1 2" key="1">
    <citation type="submission" date="2019-04" db="EMBL/GenBank/DDBJ databases">
        <title>Comparative genomics of Aeromonas veronii strains pathogenic to fish.</title>
        <authorList>
            <person name="Cascarano M.C."/>
            <person name="Smyrli M."/>
            <person name="Katharios P."/>
        </authorList>
    </citation>
    <scope>NUCLEOTIDE SEQUENCE [LARGE SCALE GENOMIC DNA]</scope>
    <source>
        <strain evidence="1 2">XU1</strain>
    </source>
</reference>
<dbReference type="Proteomes" id="UP000309618">
    <property type="component" value="Unassembled WGS sequence"/>
</dbReference>
<sequence length="179" mass="20164">MNLLTDADIPAVISLAKERGFKGWGGHCASAALAINRQIFNGKGQYVVSCNRALLSKGCLVGHVAVQFEGYFYDADGEPKDFEDIESWGMLDEHTVDFTMYFDEADPWNEEKALDVAMFTIQEDVVTDSLVMNFDMSHLEINVTSMEDAIDEFQRNKSEDNQLDGWASTFNYGSARMRF</sequence>
<proteinExistence type="predicted"/>
<accession>A0A4S5CDR3</accession>
<evidence type="ECO:0000313" key="2">
    <source>
        <dbReference type="Proteomes" id="UP000309618"/>
    </source>
</evidence>
<dbReference type="AlphaFoldDB" id="A0A4S5CDR3"/>
<comment type="caution">
    <text evidence="1">The sequence shown here is derived from an EMBL/GenBank/DDBJ whole genome shotgun (WGS) entry which is preliminary data.</text>
</comment>